<keyword evidence="1" id="KW-0863">Zinc-finger</keyword>
<evidence type="ECO:0000259" key="3">
    <source>
        <dbReference type="PROSITE" id="PS50158"/>
    </source>
</evidence>
<dbReference type="PROSITE" id="PS50158">
    <property type="entry name" value="ZF_CCHC"/>
    <property type="match status" value="1"/>
</dbReference>
<proteinExistence type="predicted"/>
<dbReference type="EMBL" id="OIVN01002223">
    <property type="protein sequence ID" value="SPD01664.1"/>
    <property type="molecule type" value="Genomic_DNA"/>
</dbReference>
<organism evidence="4">
    <name type="scientific">Fagus sylvatica</name>
    <name type="common">Beechnut</name>
    <dbReference type="NCBI Taxonomy" id="28930"/>
    <lineage>
        <taxon>Eukaryota</taxon>
        <taxon>Viridiplantae</taxon>
        <taxon>Streptophyta</taxon>
        <taxon>Embryophyta</taxon>
        <taxon>Tracheophyta</taxon>
        <taxon>Spermatophyta</taxon>
        <taxon>Magnoliopsida</taxon>
        <taxon>eudicotyledons</taxon>
        <taxon>Gunneridae</taxon>
        <taxon>Pentapetalae</taxon>
        <taxon>rosids</taxon>
        <taxon>fabids</taxon>
        <taxon>Fagales</taxon>
        <taxon>Fagaceae</taxon>
        <taxon>Fagus</taxon>
    </lineage>
</organism>
<dbReference type="CDD" id="cd00303">
    <property type="entry name" value="retropepsin_like"/>
    <property type="match status" value="1"/>
</dbReference>
<accession>A0A2N9GQY5</accession>
<dbReference type="Pfam" id="PF00098">
    <property type="entry name" value="zf-CCHC"/>
    <property type="match status" value="1"/>
</dbReference>
<reference evidence="4" key="1">
    <citation type="submission" date="2018-02" db="EMBL/GenBank/DDBJ databases">
        <authorList>
            <person name="Cohen D.B."/>
            <person name="Kent A.D."/>
        </authorList>
    </citation>
    <scope>NUCLEOTIDE SEQUENCE</scope>
</reference>
<protein>
    <recommendedName>
        <fullName evidence="3">CCHC-type domain-containing protein</fullName>
    </recommendedName>
</protein>
<dbReference type="InterPro" id="IPR001878">
    <property type="entry name" value="Znf_CCHC"/>
</dbReference>
<gene>
    <name evidence="4" type="ORF">FSB_LOCUS29546</name>
</gene>
<dbReference type="PANTHER" id="PTHR35046">
    <property type="entry name" value="ZINC KNUCKLE (CCHC-TYPE) FAMILY PROTEIN"/>
    <property type="match status" value="1"/>
</dbReference>
<dbReference type="Gene3D" id="4.10.60.10">
    <property type="entry name" value="Zinc finger, CCHC-type"/>
    <property type="match status" value="1"/>
</dbReference>
<dbReference type="GO" id="GO:0003676">
    <property type="term" value="F:nucleic acid binding"/>
    <property type="evidence" value="ECO:0007669"/>
    <property type="project" value="InterPro"/>
</dbReference>
<dbReference type="PANTHER" id="PTHR35046:SF9">
    <property type="entry name" value="RNA-DIRECTED DNA POLYMERASE"/>
    <property type="match status" value="1"/>
</dbReference>
<name>A0A2N9GQY5_FAGSY</name>
<sequence length="370" mass="42377">MMMSMKRKMMEGMAQTHLDRLKSGAPVWWDQLQKNRQQQGKDIVRTWRRMKQLLMERDGRQRVAKYLNGLKPSLREKIGLQVFWTVEKAHNMALRAEMLERKEGPLKNTDSSRDNTTNQAAATNGRVILRNPNSYMRKGPKKCYRCGKPGHRSNTCPERRPVGLVEEDDERVEDVDDEDEDGDLYDGVEFAEEAGERVNYVVQRVLYVSNCENFVAKRLVEHLKLPTQKHPTPYTIGWIKKGPTVKITTICHVPISIGKIYKDEVVCDIVDIDATHVLLGRPWQYDVDITYKGKNNIYLFTCESHKIAMILLKSPTLPNKPFKVEGKSVLTLARSKAEFMIDAEGAQGVYALAIKTCMVEKEEPLAVIPD</sequence>
<dbReference type="SMART" id="SM00343">
    <property type="entry name" value="ZnF_C2HC"/>
    <property type="match status" value="1"/>
</dbReference>
<dbReference type="AlphaFoldDB" id="A0A2N9GQY5"/>
<dbReference type="SUPFAM" id="SSF57756">
    <property type="entry name" value="Retrovirus zinc finger-like domains"/>
    <property type="match status" value="1"/>
</dbReference>
<feature type="domain" description="CCHC-type" evidence="3">
    <location>
        <begin position="142"/>
        <end position="158"/>
    </location>
</feature>
<feature type="region of interest" description="Disordered" evidence="2">
    <location>
        <begin position="101"/>
        <end position="121"/>
    </location>
</feature>
<keyword evidence="1" id="KW-0862">Zinc</keyword>
<keyword evidence="1" id="KW-0479">Metal-binding</keyword>
<dbReference type="GO" id="GO:0008270">
    <property type="term" value="F:zinc ion binding"/>
    <property type="evidence" value="ECO:0007669"/>
    <property type="project" value="UniProtKB-KW"/>
</dbReference>
<evidence type="ECO:0000256" key="2">
    <source>
        <dbReference type="SAM" id="MobiDB-lite"/>
    </source>
</evidence>
<evidence type="ECO:0000256" key="1">
    <source>
        <dbReference type="PROSITE-ProRule" id="PRU00047"/>
    </source>
</evidence>
<evidence type="ECO:0000313" key="4">
    <source>
        <dbReference type="EMBL" id="SPD01664.1"/>
    </source>
</evidence>
<feature type="compositionally biased region" description="Basic and acidic residues" evidence="2">
    <location>
        <begin position="101"/>
        <end position="113"/>
    </location>
</feature>
<dbReference type="InterPro" id="IPR036875">
    <property type="entry name" value="Znf_CCHC_sf"/>
</dbReference>